<name>A0A9X4C7B2_9PSED</name>
<gene>
    <name evidence="1" type="ORF">M5G27_27760</name>
</gene>
<protein>
    <submittedName>
        <fullName evidence="1">Uncharacterized protein</fullName>
    </submittedName>
</protein>
<dbReference type="AlphaFoldDB" id="A0A9X4C7B2"/>
<evidence type="ECO:0000313" key="2">
    <source>
        <dbReference type="Proteomes" id="UP001148185"/>
    </source>
</evidence>
<reference evidence="1 2" key="1">
    <citation type="submission" date="2022-05" db="EMBL/GenBank/DDBJ databases">
        <title>Novel Pseudomonas spp. Isolated from a Rainbow Trout Aquaculture Facility.</title>
        <authorList>
            <person name="Testerman T."/>
            <person name="Graf J."/>
        </authorList>
    </citation>
    <scope>NUCLEOTIDE SEQUENCE [LARGE SCALE GENOMIC DNA]</scope>
    <source>
        <strain evidence="1 2">ID1042</strain>
    </source>
</reference>
<sequence length="91" mass="10191">MDNRTRYLQLLDDYEITQAKSAELIAAVTGRPCAARTVRSWVNDPEKPSSTPCPDWAVAKLELAIEYMQRALARRAESLGELTDHGTTVEQ</sequence>
<comment type="caution">
    <text evidence="1">The sequence shown here is derived from an EMBL/GenBank/DDBJ whole genome shotgun (WGS) entry which is preliminary data.</text>
</comment>
<dbReference type="RefSeq" id="WP_082239634.1">
    <property type="nucleotide sequence ID" value="NZ_JAMDHA010000041.1"/>
</dbReference>
<dbReference type="Proteomes" id="UP001148185">
    <property type="component" value="Unassembled WGS sequence"/>
</dbReference>
<keyword evidence="2" id="KW-1185">Reference proteome</keyword>
<dbReference type="EMBL" id="JAMDHA010000041">
    <property type="protein sequence ID" value="MDD1011271.1"/>
    <property type="molecule type" value="Genomic_DNA"/>
</dbReference>
<organism evidence="1 2">
    <name type="scientific">Pseudomonas shahriarae</name>
    <dbReference type="NCBI Taxonomy" id="2745512"/>
    <lineage>
        <taxon>Bacteria</taxon>
        <taxon>Pseudomonadati</taxon>
        <taxon>Pseudomonadota</taxon>
        <taxon>Gammaproteobacteria</taxon>
        <taxon>Pseudomonadales</taxon>
        <taxon>Pseudomonadaceae</taxon>
        <taxon>Pseudomonas</taxon>
    </lineage>
</organism>
<proteinExistence type="predicted"/>
<evidence type="ECO:0000313" key="1">
    <source>
        <dbReference type="EMBL" id="MDD1011271.1"/>
    </source>
</evidence>
<accession>A0A9X4C7B2</accession>